<proteinExistence type="predicted"/>
<dbReference type="InterPro" id="IPR036291">
    <property type="entry name" value="NAD(P)-bd_dom_sf"/>
</dbReference>
<dbReference type="SUPFAM" id="SSF51735">
    <property type="entry name" value="NAD(P)-binding Rossmann-fold domains"/>
    <property type="match status" value="1"/>
</dbReference>
<evidence type="ECO:0000313" key="2">
    <source>
        <dbReference type="EMBL" id="KAL1848113.1"/>
    </source>
</evidence>
<reference evidence="2 3" key="1">
    <citation type="journal article" date="2024" name="IMA Fungus">
        <title>IMA Genome - F19 : A genome assembly and annotation guide to empower mycologists, including annotated draft genome sequences of Ceratocystis pirilliformis, Diaporthe australafricana, Fusarium ophioides, Paecilomyces lecythidis, and Sporothrix stenoceras.</title>
        <authorList>
            <person name="Aylward J."/>
            <person name="Wilson A.M."/>
            <person name="Visagie C.M."/>
            <person name="Spraker J."/>
            <person name="Barnes I."/>
            <person name="Buitendag C."/>
            <person name="Ceriani C."/>
            <person name="Del Mar Angel L."/>
            <person name="du Plessis D."/>
            <person name="Fuchs T."/>
            <person name="Gasser K."/>
            <person name="Kramer D."/>
            <person name="Li W."/>
            <person name="Munsamy K."/>
            <person name="Piso A."/>
            <person name="Price J.L."/>
            <person name="Sonnekus B."/>
            <person name="Thomas C."/>
            <person name="van der Nest A."/>
            <person name="van Dijk A."/>
            <person name="van Heerden A."/>
            <person name="van Vuuren N."/>
            <person name="Yilmaz N."/>
            <person name="Duong T.A."/>
            <person name="van der Merwe N.A."/>
            <person name="Wingfield M.J."/>
            <person name="Wingfield B.D."/>
        </authorList>
    </citation>
    <scope>NUCLEOTIDE SEQUENCE [LARGE SCALE GENOMIC DNA]</scope>
    <source>
        <strain evidence="2 3">CMW 18300</strain>
    </source>
</reference>
<comment type="caution">
    <text evidence="2">The sequence shown here is derived from an EMBL/GenBank/DDBJ whole genome shotgun (WGS) entry which is preliminary data.</text>
</comment>
<organism evidence="2 3">
    <name type="scientific">Diaporthe australafricana</name>
    <dbReference type="NCBI Taxonomy" id="127596"/>
    <lineage>
        <taxon>Eukaryota</taxon>
        <taxon>Fungi</taxon>
        <taxon>Dikarya</taxon>
        <taxon>Ascomycota</taxon>
        <taxon>Pezizomycotina</taxon>
        <taxon>Sordariomycetes</taxon>
        <taxon>Sordariomycetidae</taxon>
        <taxon>Diaporthales</taxon>
        <taxon>Diaporthaceae</taxon>
        <taxon>Diaporthe</taxon>
    </lineage>
</organism>
<evidence type="ECO:0000259" key="1">
    <source>
        <dbReference type="Pfam" id="PF01073"/>
    </source>
</evidence>
<feature type="domain" description="3-beta hydroxysteroid dehydrogenase/isomerase" evidence="1">
    <location>
        <begin position="9"/>
        <end position="279"/>
    </location>
</feature>
<keyword evidence="3" id="KW-1185">Reference proteome</keyword>
<evidence type="ECO:0000313" key="3">
    <source>
        <dbReference type="Proteomes" id="UP001583177"/>
    </source>
</evidence>
<dbReference type="Pfam" id="PF01073">
    <property type="entry name" value="3Beta_HSD"/>
    <property type="match status" value="1"/>
</dbReference>
<dbReference type="Proteomes" id="UP001583177">
    <property type="component" value="Unassembled WGS sequence"/>
</dbReference>
<gene>
    <name evidence="2" type="ORF">Daus18300_013712</name>
</gene>
<dbReference type="PANTHER" id="PTHR43000">
    <property type="entry name" value="DTDP-D-GLUCOSE 4,6-DEHYDRATASE-RELATED"/>
    <property type="match status" value="1"/>
</dbReference>
<dbReference type="InterPro" id="IPR002225">
    <property type="entry name" value="3Beta_OHSteriod_DH/Estase"/>
</dbReference>
<sequence length="367" mass="40594">MATSLGPILVVGGCGFVGPNIIRELFRQDPSASISVLDLRTDTNVLPGVTYYAADITQKSKVEDVFAKVKPKTVFHTVSPPPLGDNPGLLHKVNIDGTQNLLACAQHVGTVRAFVYTSSTGVVHDHYSPLRDVTEDVPILFHPQQPEAYAHTKAIAETLVLQANRVGGMLTAAIRPTTIYGEGDMLVTAELCRTAYTGKAKFQFGDGKNMNDITYVGNLAYAEVLAAQALVAASASSASAVPAAKRVEGEVFFLRNDERYPFWEVNRMVSRIAGYPVRKEDVWAFPRWLVMTCAFLVQWLVWAVTFGRKDVLVTPKVVRLVTMDRTFCIDKIKERLGYRPRFTTEEGLQRAVGWYMRDVYGSKARAQ</sequence>
<name>A0ABR3VY03_9PEZI</name>
<dbReference type="EMBL" id="JAWRVE010000226">
    <property type="protein sequence ID" value="KAL1848113.1"/>
    <property type="molecule type" value="Genomic_DNA"/>
</dbReference>
<dbReference type="Gene3D" id="3.40.50.720">
    <property type="entry name" value="NAD(P)-binding Rossmann-like Domain"/>
    <property type="match status" value="1"/>
</dbReference>
<protein>
    <recommendedName>
        <fullName evidence="1">3-beta hydroxysteroid dehydrogenase/isomerase domain-containing protein</fullName>
    </recommendedName>
</protein>
<accession>A0ABR3VY03</accession>